<evidence type="ECO:0000256" key="3">
    <source>
        <dbReference type="ARBA" id="ARBA00024667"/>
    </source>
</evidence>
<dbReference type="GeneID" id="100369946"/>
<evidence type="ECO:0000256" key="5">
    <source>
        <dbReference type="SAM" id="MobiDB-lite"/>
    </source>
</evidence>
<sequence length="150" mass="16967">MASEVSKKSSGKLSKSVTQEQVISGFNQLRQEQRSLATKIAELEVEQNEHRLVVETLKEVDGSRRCFRMVGGILVERTVDDVLPALDKNRQQIKKLVESLNEQIELKGKQINEYREKYNIRVQGEQGTEDGQLDKKEKPGTQGVLVAKDS</sequence>
<dbReference type="InterPro" id="IPR009053">
    <property type="entry name" value="Prefoldin"/>
</dbReference>
<protein>
    <submittedName>
        <fullName evidence="7">Prefoldin subunit 2-like</fullName>
    </submittedName>
</protein>
<dbReference type="Pfam" id="PF01920">
    <property type="entry name" value="Prefoldin_2"/>
    <property type="match status" value="1"/>
</dbReference>
<proteinExistence type="inferred from homology"/>
<name>A0ABM0H1V4_SACKO</name>
<evidence type="ECO:0000313" key="7">
    <source>
        <dbReference type="RefSeq" id="XP_002742362.1"/>
    </source>
</evidence>
<dbReference type="InterPro" id="IPR002777">
    <property type="entry name" value="PFD_beta-like"/>
</dbReference>
<comment type="function">
    <text evidence="3">Binds specifically to cytosolic chaperonin (c-CPN) and transfers target proteins to it. Binds to nascent polypeptide chain and promotes folding in an environment in which there are many competing pathways for nonnative proteins.</text>
</comment>
<feature type="coiled-coil region" evidence="4">
    <location>
        <begin position="83"/>
        <end position="117"/>
    </location>
</feature>
<dbReference type="SUPFAM" id="SSF46579">
    <property type="entry name" value="Prefoldin"/>
    <property type="match status" value="1"/>
</dbReference>
<reference evidence="7" key="1">
    <citation type="submission" date="2025-08" db="UniProtKB">
        <authorList>
            <consortium name="RefSeq"/>
        </authorList>
    </citation>
    <scope>IDENTIFICATION</scope>
    <source>
        <tissue evidence="7">Testes</tissue>
    </source>
</reference>
<gene>
    <name evidence="7" type="primary">LOC100369946</name>
</gene>
<keyword evidence="6" id="KW-1185">Reference proteome</keyword>
<accession>A0ABM0H1V4</accession>
<keyword evidence="2" id="KW-0143">Chaperone</keyword>
<feature type="region of interest" description="Disordered" evidence="5">
    <location>
        <begin position="1"/>
        <end position="20"/>
    </location>
</feature>
<dbReference type="Proteomes" id="UP000694865">
    <property type="component" value="Unplaced"/>
</dbReference>
<organism evidence="6 7">
    <name type="scientific">Saccoglossus kowalevskii</name>
    <name type="common">Acorn worm</name>
    <dbReference type="NCBI Taxonomy" id="10224"/>
    <lineage>
        <taxon>Eukaryota</taxon>
        <taxon>Metazoa</taxon>
        <taxon>Hemichordata</taxon>
        <taxon>Enteropneusta</taxon>
        <taxon>Harrimaniidae</taxon>
        <taxon>Saccoglossus</taxon>
    </lineage>
</organism>
<dbReference type="Gene3D" id="1.10.287.370">
    <property type="match status" value="1"/>
</dbReference>
<dbReference type="PANTHER" id="PTHR13303">
    <property type="entry name" value="PREFOLDIN SUBUNIT 2"/>
    <property type="match status" value="1"/>
</dbReference>
<dbReference type="RefSeq" id="XP_002742362.1">
    <property type="nucleotide sequence ID" value="XM_002742316.2"/>
</dbReference>
<evidence type="ECO:0000256" key="2">
    <source>
        <dbReference type="ARBA" id="ARBA00023186"/>
    </source>
</evidence>
<evidence type="ECO:0000313" key="6">
    <source>
        <dbReference type="Proteomes" id="UP000694865"/>
    </source>
</evidence>
<comment type="similarity">
    <text evidence="1">Belongs to the prefoldin subunit beta family.</text>
</comment>
<feature type="region of interest" description="Disordered" evidence="5">
    <location>
        <begin position="122"/>
        <end position="150"/>
    </location>
</feature>
<dbReference type="CDD" id="cd23163">
    <property type="entry name" value="Prefoldin_2"/>
    <property type="match status" value="1"/>
</dbReference>
<keyword evidence="4" id="KW-0175">Coiled coil</keyword>
<dbReference type="InterPro" id="IPR027235">
    <property type="entry name" value="PFD2"/>
</dbReference>
<evidence type="ECO:0000256" key="1">
    <source>
        <dbReference type="ARBA" id="ARBA00008045"/>
    </source>
</evidence>
<evidence type="ECO:0000256" key="4">
    <source>
        <dbReference type="SAM" id="Coils"/>
    </source>
</evidence>